<feature type="compositionally biased region" description="Basic and acidic residues" evidence="7">
    <location>
        <begin position="2685"/>
        <end position="2700"/>
    </location>
</feature>
<dbReference type="GO" id="GO:0060090">
    <property type="term" value="F:molecular adaptor activity"/>
    <property type="evidence" value="ECO:0007669"/>
    <property type="project" value="InterPro"/>
</dbReference>
<evidence type="ECO:0000256" key="5">
    <source>
        <dbReference type="ARBA" id="ARBA00023212"/>
    </source>
</evidence>
<feature type="compositionally biased region" description="Basic residues" evidence="7">
    <location>
        <begin position="2672"/>
        <end position="2681"/>
    </location>
</feature>
<dbReference type="Pfam" id="PF10495">
    <property type="entry name" value="PACT_coil_coil"/>
    <property type="match status" value="1"/>
</dbReference>
<feature type="compositionally biased region" description="Polar residues" evidence="7">
    <location>
        <begin position="1578"/>
        <end position="1587"/>
    </location>
</feature>
<feature type="coiled-coil region" evidence="6">
    <location>
        <begin position="1788"/>
        <end position="1987"/>
    </location>
</feature>
<evidence type="ECO:0000259" key="8">
    <source>
        <dbReference type="SMART" id="SM01188"/>
    </source>
</evidence>
<reference evidence="9" key="1">
    <citation type="submission" date="2021-01" db="EMBL/GenBank/DDBJ databases">
        <authorList>
            <person name="Zahm M."/>
            <person name="Roques C."/>
            <person name="Cabau C."/>
            <person name="Klopp C."/>
            <person name="Donnadieu C."/>
            <person name="Jouanno E."/>
            <person name="Lampietro C."/>
            <person name="Louis A."/>
            <person name="Herpin A."/>
            <person name="Echchiki A."/>
            <person name="Berthelot C."/>
            <person name="Parey E."/>
            <person name="Roest-Crollius H."/>
            <person name="Braasch I."/>
            <person name="Postlethwait J."/>
            <person name="Bobe J."/>
            <person name="Montfort J."/>
            <person name="Bouchez O."/>
            <person name="Begum T."/>
            <person name="Mejri S."/>
            <person name="Adams A."/>
            <person name="Chen W.-J."/>
            <person name="Guiguen Y."/>
        </authorList>
    </citation>
    <scope>NUCLEOTIDE SEQUENCE</scope>
    <source>
        <strain evidence="9">YG-15Mar2019-1</strain>
        <tissue evidence="9">Brain</tissue>
    </source>
</reference>
<feature type="coiled-coil region" evidence="6">
    <location>
        <begin position="2383"/>
        <end position="2410"/>
    </location>
</feature>
<feature type="coiled-coil region" evidence="6">
    <location>
        <begin position="3562"/>
        <end position="3589"/>
    </location>
</feature>
<feature type="domain" description="ELK" evidence="8">
    <location>
        <begin position="594"/>
        <end position="615"/>
    </location>
</feature>
<dbReference type="EMBL" id="JAFDVH010000021">
    <property type="protein sequence ID" value="KAG7458289.1"/>
    <property type="molecule type" value="Genomic_DNA"/>
</dbReference>
<feature type="region of interest" description="Disordered" evidence="7">
    <location>
        <begin position="1661"/>
        <end position="1713"/>
    </location>
</feature>
<feature type="compositionally biased region" description="Basic and acidic residues" evidence="7">
    <location>
        <begin position="1"/>
        <end position="31"/>
    </location>
</feature>
<feature type="region of interest" description="Disordered" evidence="7">
    <location>
        <begin position="2671"/>
        <end position="2718"/>
    </location>
</feature>
<evidence type="ECO:0000256" key="6">
    <source>
        <dbReference type="SAM" id="Coils"/>
    </source>
</evidence>
<sequence>MEDEERQKKLEAGKAKLAEYRQRKAEADGQKKAKKKRKVAGAKGGDQAPDEAERNQSLGEEKPESGTDPPTTEFTFARTLRSGETVKHDQTYTVEPESEVSTTAEDYSSEEEDMCTPGSSEHEAQGFQARLQIIEEELAEKKQTIEELNRELAELRAGFGMEGVQQLQDFEAAIKQRDGIITQLTANLQQARHEKDEVMKEFLEMTEQSQKLQIQFQQLQAGESLRNSSHSSTAADLLQAKQQIHSYQQQLEERDAQVKCYQEKTDEHLLQISQLQRSLSQSETNGRTQEESFAKRLNEKDVLINEQERMMAGYEHSLAQLKEELAMSDKSLNDLKAEMAEKNQELESCQAKLAVSRQKERQSSSEIQQLMGTVEDLQRRCHSSSWAESERAQCTEVDSKWRMEQLRAGLDEMYGQQIVQMKQELCALHAAEMDRLKELHRSELALAAARASEKSDQLDALHINVSELRLLLEEAETQRERVRQDLAQVSDEKLSLQRQVEDLLQQLQLERGRAERSSQSISQQGLQQSQIRKLQETICDLEAELATAREANKELETKHESEVTNYQIKLDMLEREKDAVLDRMAESQEAELERLRTHLLFSHEEELAKLREDLQRENLLSMETLREELALRHEQVLESLQKGLEGQLQVAQREKESLATERDVLKEVKEKEESWEHKRKELESENIYLKEANKALEKEMKSMAVPEKAATLGAWRSVEALTGENQQLSRQLFHLKEEIEKQKNTFSFAEKNFEVNYQELKDEFTCLVNIKGELEEKLLKVTVDYETKLSSLQSHIGRLEERRRKDLHEDNGNAGKMEEDFIDGGELIEKDTMELMEKLEMAEREKSGLAMRLSEVSERLMLKESQVERLEGELKQAELEKWAMEARNRELEGWCMADSASGGGVASLGSYSIQDYQRQIQVLQGMVSALQSSLQSAERERDSIQQQLATLAQPAERTLDRGDGRWLGSVELLGRERGGKEEEGAAEWERSTPRSPQPKQMQPATRKQVENARGRGLECESDPVTGQRGMDHIQQGEFRLQMEAQRISLSQIYSAQLELLRDSQRAETDACLRKLEQELRSSHAQELQSLRDRHQQELCNLKGQRSDSRSSRFQNVIQMVSEECSHLFMSFAKILGEDYLELLQHKEFEERTNLGVFSDVTKENMKDPRSLLHVAKALYADLQFLKERIVQECNRLQDLQSLLNADRNKLVLLQEAYDELKSASEEETTRLRSMIDSSPSRPQDLSSLQEMERLKAEFQQQQARLEQQHSQEVQHLRAFYEQQAKDSEQRYAAELILLQQHLQELMVSESLSRLPSESLFSEQGEEKSEEFKLEDVDVDTELKQLAESPGLTQELQALHRALYKKYLQEVSALKEQHCRELQRLEEQLSQETQAPKPHSESINGGARSIEGRDLLPLIHALEKQHKEKVEEEIAKVIVQMSVEFAQQSELARLAKQAREMTSAMQTQADDLGGVSVLGAEERESSLVAEKERLERELRERTAEILSLRERLYQVGTPPGSLCQVPGHAEGSALEGSLQRPSITPGLTEREAGPKCYLEGGEEKVKRESGLLWGRGPEMQSSSTQIQQPLVKDESQGKEAKSELPPQCAGQPDFSPDVITAERNLLRKANESLRQVLSDVLKTTAAIEETIGRHVEGLLDMSTREQQAQRPTWQRVATEPFRSYSSETTAPGGDVSPDSCHGSEAGRDDASVWSGGTVTDEGLEMSQQLMDSLLGAELRLENEEYLMSVSSRLQAAVEKLLVAITKTTNQLEHARVTQTELMRESFRHNEEITELLHRQEELQDRLAEEARAREKLALELHRAEGVIDGYTEERAALEEQLREKQDLQLQLEQELQVTGSRLQELEQERQQMQQERELLARQQVAMKDTAGTRELRLVEAAIDAAPEADLLEETEKLMKEKVEVQRQAEKENSDLLKRVKELEAELEEQVNRVIELKQAQRAESSDLRQQIQALEKQLEKNRRFLDEQAVDREHERDVFQQEIVKLELQLKNPQKQQPSTDQNSREVEQLTAQLKEKSDLCSKLLLGSEQLQRDVQERNEEIEKLEACVRELEQTLLISTKSLHKVEERRLQAPTGDSVDTTLEAQLQTEREALDRKEKEISNLEEQLEQFREELENKSEEVQQLHMQLEIQRKTLSTQQQDLEHKGDLLKVMVEKDREIALLNEQLSKIQQMETAPDNKVIEEKSEMLRELEYRIECMKSEQERLKKNSEEEIDQLNDVIEKLQQELAKIEHKASNEDPHDSADPEARQEVHLSKGEFHEVKQKMDQATHELDTLRAHHCCLEEKYERLQKEASDALAGREKWMGLEEALLEKTAACMVMQAQMQALEQNASTRVAELSARLEHLEACVEERDSDLSSCRRCAEEAQAEAMTLQRKISELEDRLREEVAAVLVSQAQLGAVQQYSEGKGQTKEQQRNANVTVEGTISCPGVKGVKNLPVTKVVLVTEKLRELEESLSDMQKDQELQKQLLSSSEEEVVEYEKRLAVLMNLLNQMTAMPKIQRPLLSMEALVGVGEEDPMRVSEILRDLEEVREEAAATKEELNSYRERSAKLQEELEVRDVSLAQLQDKLQERERTIVQLKENLQQGSGQAGKEDPTPVSEILQDLQKVREEAAATKEELSSCQERSGKLQEELQQVKKALAKSEEELSLLTRKKGGKHLGGKQDNAEKARGASTKEKPTLAKKNSTSQTEWPTGQNRNREAQHTVCADAGVQVNLLQPHGHTSEEVMEVIVEYREKIGQMQDLHAAEIMDMETRHISESEALRKDVQTLQDECATLKAVIDKLCTSEAVPTQLEHPAALHFKDGYTSDSSSDWSQRIGCDLPAMHEFRTTPEGARRDNETDVLPERIKSLLREVHQEGMQVLCLSELPAGDGEEACPQLQSQGWVKERAALLASVESLKALISKMQVLGGSAEGGVDWRAELLKAVQQVFVKDRSVLKTSLYSHLELLDTSDAVVHLNQVEHRLAEQDAQHREAMGIMQSADRTSLLMEVQQLRAQLQLVQQDSNLTGSIASPLAVTPDSGAGELQGPQERRAGPVVGLRTQSSSGVACDSDRMLLDELKSELAQTKLELETTLKAQHKHLKELETLRTEVTERAGEVDALSDKLADEQRKSRELQWALEKERCKLEKTKGREREEVEDLRLALEEQQARVAWLSETVEQERGATVRQQSCAAELRVQLESAQARTLELASALERERELHAQLRWPQGQQVAAAGMEEAEAGCSQVEEGVRSVETLLEMLQTQLEEKHACVVQLVGEVERSKLEVVQAQMERDRERQALQMGQEHLQQLQARADELHTQLDREKQEALQLKEERDHLQDRVAQLQGSTLQREGARDTAWTQQTSDQNQLAPWQVDGEPSNRTRDWVLQQKIATVPTVDSSAPSLQEGAAGSGAPSDPRLMDSVIHRLQLIATKIKTLAANVTGRTLGELVDREGLAWLQNSVQSVVSLLQQTPALPPAPESSGPVGSSSSSLMERLLRQNAELTGFVSRLTEEKNDLRNSLIKLEEELRQHRHRALGQEDYPNRRAAGSQYVVQTLHSSEREAWARERARLEKALRQAEVEASRLRGEIRVDSLRDITGSDADGAALKSIYGKYLRAESFRKALIYQKKYLLLLLGGFQECEEVTLALIARMGGQPSHASLEAVSRRRRGFTRFRSAVRVSIALSRMRFLVRRWHKAAGSSTSSVSRNGLSQIPGGEVRTDSLFLHHGNVEMYGERRGVSRGRTGRDSPRSTLSLQHRFHTSTADPGSLTCSHLQNYDPDRALTDYISRLEALQRRLGNVQSGSSYAQLHIGVRR</sequence>
<feature type="compositionally biased region" description="Polar residues" evidence="7">
    <location>
        <begin position="2010"/>
        <end position="2021"/>
    </location>
</feature>
<dbReference type="GO" id="GO:0003677">
    <property type="term" value="F:DNA binding"/>
    <property type="evidence" value="ECO:0007669"/>
    <property type="project" value="InterPro"/>
</dbReference>
<protein>
    <recommendedName>
        <fullName evidence="8">ELK domain-containing protein</fullName>
    </recommendedName>
</protein>
<feature type="region of interest" description="Disordered" evidence="7">
    <location>
        <begin position="1525"/>
        <end position="1560"/>
    </location>
</feature>
<feature type="compositionally biased region" description="Polar residues" evidence="7">
    <location>
        <begin position="2703"/>
        <end position="2717"/>
    </location>
</feature>
<feature type="coiled-coil region" evidence="6">
    <location>
        <begin position="1476"/>
        <end position="1510"/>
    </location>
</feature>
<feature type="region of interest" description="Disordered" evidence="7">
    <location>
        <begin position="2009"/>
        <end position="2028"/>
    </location>
</feature>
<evidence type="ECO:0000313" key="9">
    <source>
        <dbReference type="EMBL" id="KAG7458289.1"/>
    </source>
</evidence>
<dbReference type="InterPro" id="IPR005539">
    <property type="entry name" value="ELK_dom"/>
</dbReference>
<evidence type="ECO:0000256" key="2">
    <source>
        <dbReference type="ARBA" id="ARBA00022490"/>
    </source>
</evidence>
<feature type="region of interest" description="Disordered" evidence="7">
    <location>
        <begin position="1572"/>
        <end position="1615"/>
    </location>
</feature>
<dbReference type="InterPro" id="IPR019528">
    <property type="entry name" value="PACT_domain"/>
</dbReference>
<dbReference type="Proteomes" id="UP001046870">
    <property type="component" value="Chromosome 21"/>
</dbReference>
<feature type="region of interest" description="Disordered" evidence="7">
    <location>
        <begin position="1"/>
        <end position="121"/>
    </location>
</feature>
<feature type="compositionally biased region" description="Polar residues" evidence="7">
    <location>
        <begin position="993"/>
        <end position="1005"/>
    </location>
</feature>
<keyword evidence="5" id="KW-0206">Cytoskeleton</keyword>
<dbReference type="GO" id="GO:0005737">
    <property type="term" value="C:cytoplasm"/>
    <property type="evidence" value="ECO:0007669"/>
    <property type="project" value="UniProtKB-ARBA"/>
</dbReference>
<dbReference type="InterPro" id="IPR028745">
    <property type="entry name" value="AKAP9/Pericentrin"/>
</dbReference>
<feature type="domain" description="ELK" evidence="8">
    <location>
        <begin position="305"/>
        <end position="326"/>
    </location>
</feature>
<feature type="compositionally biased region" description="Polar residues" evidence="7">
    <location>
        <begin position="3359"/>
        <end position="3371"/>
    </location>
</feature>
<evidence type="ECO:0000256" key="7">
    <source>
        <dbReference type="SAM" id="MobiDB-lite"/>
    </source>
</evidence>
<feature type="coiled-coil region" evidence="6">
    <location>
        <begin position="2099"/>
        <end position="2253"/>
    </location>
</feature>
<dbReference type="PANTHER" id="PTHR44981">
    <property type="entry name" value="PERICENTRIN-LIKE PROTEIN, ISOFORM F"/>
    <property type="match status" value="1"/>
</dbReference>
<comment type="caution">
    <text evidence="9">The sequence shown here is derived from an EMBL/GenBank/DDBJ whole genome shotgun (WGS) entry which is preliminary data.</text>
</comment>
<feature type="region of interest" description="Disordered" evidence="7">
    <location>
        <begin position="1388"/>
        <end position="1407"/>
    </location>
</feature>
<keyword evidence="4 6" id="KW-0175">Coiled coil</keyword>
<dbReference type="OrthoDB" id="2020852at2759"/>
<feature type="region of interest" description="Disordered" evidence="7">
    <location>
        <begin position="3398"/>
        <end position="3418"/>
    </location>
</feature>
<proteinExistence type="predicted"/>
<feature type="coiled-coil region" evidence="6">
    <location>
        <begin position="2462"/>
        <end position="2510"/>
    </location>
</feature>
<feature type="compositionally biased region" description="Polar residues" evidence="7">
    <location>
        <begin position="1235"/>
        <end position="1246"/>
    </location>
</feature>
<feature type="coiled-coil region" evidence="6">
    <location>
        <begin position="1182"/>
        <end position="1223"/>
    </location>
</feature>
<name>A0A9D3PER1_MEGAT</name>
<feature type="domain" description="ELK" evidence="8">
    <location>
        <begin position="624"/>
        <end position="645"/>
    </location>
</feature>
<keyword evidence="3" id="KW-0597">Phosphoprotein</keyword>
<dbReference type="PANTHER" id="PTHR44981:SF1">
    <property type="entry name" value="A-KINASE ANCHOR PROTEIN 9"/>
    <property type="match status" value="1"/>
</dbReference>
<evidence type="ECO:0000256" key="1">
    <source>
        <dbReference type="ARBA" id="ARBA00004300"/>
    </source>
</evidence>
<feature type="compositionally biased region" description="Basic and acidic residues" evidence="7">
    <location>
        <begin position="51"/>
        <end position="65"/>
    </location>
</feature>
<feature type="domain" description="ELK" evidence="8">
    <location>
        <begin position="3090"/>
        <end position="3113"/>
    </location>
</feature>
<feature type="coiled-coil region" evidence="6">
    <location>
        <begin position="2047"/>
        <end position="2074"/>
    </location>
</feature>
<dbReference type="SMART" id="SM01188">
    <property type="entry name" value="ELK"/>
    <property type="match status" value="6"/>
</dbReference>
<feature type="domain" description="ELK" evidence="8">
    <location>
        <begin position="1357"/>
        <end position="1378"/>
    </location>
</feature>
<feature type="coiled-coil region" evidence="6">
    <location>
        <begin position="3151"/>
        <end position="3178"/>
    </location>
</feature>
<evidence type="ECO:0000313" key="10">
    <source>
        <dbReference type="Proteomes" id="UP001046870"/>
    </source>
</evidence>
<feature type="coiled-coil region" evidence="6">
    <location>
        <begin position="839"/>
        <end position="887"/>
    </location>
</feature>
<organism evidence="9 10">
    <name type="scientific">Megalops atlanticus</name>
    <name type="common">Tarpon</name>
    <name type="synonym">Clupea gigantea</name>
    <dbReference type="NCBI Taxonomy" id="7932"/>
    <lineage>
        <taxon>Eukaryota</taxon>
        <taxon>Metazoa</taxon>
        <taxon>Chordata</taxon>
        <taxon>Craniata</taxon>
        <taxon>Vertebrata</taxon>
        <taxon>Euteleostomi</taxon>
        <taxon>Actinopterygii</taxon>
        <taxon>Neopterygii</taxon>
        <taxon>Teleostei</taxon>
        <taxon>Elopiformes</taxon>
        <taxon>Megalopidae</taxon>
        <taxon>Megalops</taxon>
    </lineage>
</organism>
<feature type="region of interest" description="Disordered" evidence="7">
    <location>
        <begin position="1224"/>
        <end position="1246"/>
    </location>
</feature>
<feature type="coiled-coil region" evidence="6">
    <location>
        <begin position="913"/>
        <end position="947"/>
    </location>
</feature>
<gene>
    <name evidence="9" type="ORF">MATL_G00236630</name>
</gene>
<feature type="region of interest" description="Disordered" evidence="7">
    <location>
        <begin position="3032"/>
        <end position="3052"/>
    </location>
</feature>
<feature type="coiled-coil region" evidence="6">
    <location>
        <begin position="458"/>
        <end position="777"/>
    </location>
</feature>
<feature type="region of interest" description="Disordered" evidence="7">
    <location>
        <begin position="970"/>
        <end position="1028"/>
    </location>
</feature>
<feature type="coiled-coil region" evidence="6">
    <location>
        <begin position="304"/>
        <end position="359"/>
    </location>
</feature>
<keyword evidence="10" id="KW-1185">Reference proteome</keyword>
<dbReference type="GO" id="GO:0005813">
    <property type="term" value="C:centrosome"/>
    <property type="evidence" value="ECO:0007669"/>
    <property type="project" value="UniProtKB-SubCell"/>
</dbReference>
<evidence type="ECO:0000256" key="3">
    <source>
        <dbReference type="ARBA" id="ARBA00022553"/>
    </source>
</evidence>
<keyword evidence="2" id="KW-0963">Cytoplasm</keyword>
<feature type="region of interest" description="Disordered" evidence="7">
    <location>
        <begin position="3345"/>
        <end position="3380"/>
    </location>
</feature>
<feature type="compositionally biased region" description="Basic and acidic residues" evidence="7">
    <location>
        <begin position="973"/>
        <end position="992"/>
    </location>
</feature>
<feature type="coiled-coil region" evidence="6">
    <location>
        <begin position="124"/>
        <end position="208"/>
    </location>
</feature>
<accession>A0A9D3PER1</accession>
<feature type="coiled-coil region" evidence="6">
    <location>
        <begin position="3508"/>
        <end position="3535"/>
    </location>
</feature>
<dbReference type="GO" id="GO:0007165">
    <property type="term" value="P:signal transduction"/>
    <property type="evidence" value="ECO:0007669"/>
    <property type="project" value="InterPro"/>
</dbReference>
<feature type="domain" description="ELK" evidence="8">
    <location>
        <begin position="405"/>
        <end position="426"/>
    </location>
</feature>
<evidence type="ECO:0000256" key="4">
    <source>
        <dbReference type="ARBA" id="ARBA00023054"/>
    </source>
</evidence>
<feature type="compositionally biased region" description="Basic and acidic residues" evidence="7">
    <location>
        <begin position="1007"/>
        <end position="1018"/>
    </location>
</feature>
<feature type="compositionally biased region" description="Basic and acidic residues" evidence="7">
    <location>
        <begin position="1590"/>
        <end position="1601"/>
    </location>
</feature>
<comment type="subcellular location">
    <subcellularLocation>
        <location evidence="1">Cytoplasm</location>
        <location evidence="1">Cytoskeleton</location>
        <location evidence="1">Microtubule organizing center</location>
        <location evidence="1">Centrosome</location>
    </subcellularLocation>
</comment>
<feature type="coiled-coil region" evidence="6">
    <location>
        <begin position="237"/>
        <end position="264"/>
    </location>
</feature>